<dbReference type="AlphaFoldDB" id="A0A081BLC6"/>
<evidence type="ECO:0000313" key="6">
    <source>
        <dbReference type="EMBL" id="GAK51192.1"/>
    </source>
</evidence>
<evidence type="ECO:0000256" key="3">
    <source>
        <dbReference type="ARBA" id="ARBA00023027"/>
    </source>
</evidence>
<dbReference type="InterPro" id="IPR042081">
    <property type="entry name" value="RNA_2'-PTrans_C"/>
</dbReference>
<keyword evidence="7" id="KW-1185">Reference proteome</keyword>
<gene>
    <name evidence="5" type="primary">kptA</name>
    <name evidence="6" type="ORF">U14_02434</name>
</gene>
<evidence type="ECO:0000256" key="2">
    <source>
        <dbReference type="ARBA" id="ARBA00022679"/>
    </source>
</evidence>
<evidence type="ECO:0000256" key="5">
    <source>
        <dbReference type="HAMAP-Rule" id="MF_00299"/>
    </source>
</evidence>
<organism evidence="6">
    <name type="scientific">Candidatus Moduliflexus flocculans</name>
    <dbReference type="NCBI Taxonomy" id="1499966"/>
    <lineage>
        <taxon>Bacteria</taxon>
        <taxon>Candidatus Moduliflexota</taxon>
        <taxon>Candidatus Moduliflexia</taxon>
        <taxon>Candidatus Moduliflexales</taxon>
        <taxon>Candidatus Moduliflexaceae</taxon>
    </lineage>
</organism>
<dbReference type="Gene3D" id="3.20.170.30">
    <property type="match status" value="1"/>
</dbReference>
<dbReference type="InterPro" id="IPR022928">
    <property type="entry name" value="RNA_2'-PTrans_KptA"/>
</dbReference>
<dbReference type="PANTHER" id="PTHR12684">
    <property type="entry name" value="PUTATIVE PHOSPHOTRANSFERASE"/>
    <property type="match status" value="1"/>
</dbReference>
<reference evidence="6" key="1">
    <citation type="journal article" date="2015" name="PeerJ">
        <title>First genomic representation of candidate bacterial phylum KSB3 points to enhanced environmental sensing as a trigger of wastewater bulking.</title>
        <authorList>
            <person name="Sekiguchi Y."/>
            <person name="Ohashi A."/>
            <person name="Parks D.H."/>
            <person name="Yamauchi T."/>
            <person name="Tyson G.W."/>
            <person name="Hugenholtz P."/>
        </authorList>
    </citation>
    <scope>NUCLEOTIDE SEQUENCE [LARGE SCALE GENOMIC DNA]</scope>
</reference>
<dbReference type="SUPFAM" id="SSF56399">
    <property type="entry name" value="ADP-ribosylation"/>
    <property type="match status" value="1"/>
</dbReference>
<keyword evidence="3 5" id="KW-0520">NAD</keyword>
<evidence type="ECO:0000313" key="7">
    <source>
        <dbReference type="Proteomes" id="UP000030700"/>
    </source>
</evidence>
<dbReference type="GO" id="GO:0006388">
    <property type="term" value="P:tRNA splicing, via endonucleolytic cleavage and ligation"/>
    <property type="evidence" value="ECO:0007669"/>
    <property type="project" value="UniProtKB-UniRule"/>
</dbReference>
<dbReference type="InterPro" id="IPR002745">
    <property type="entry name" value="Ptrans_KptA/Tpt1"/>
</dbReference>
<comment type="function">
    <text evidence="4 5">Removes the 2'-phosphate from RNA via an intermediate in which the phosphate is ADP-ribosylated by NAD followed by a presumed transesterification to release the RNA and generate ADP-ribose 1''-2''-cyclic phosphate (APPR&gt;P). May function as an ADP-ribosylase.</text>
</comment>
<proteinExistence type="inferred from homology"/>
<sequence>MRTSLVTLSKFISFVLRHQPESVGLTPDAGGWVAIDDLIAAAQQQGVPLDRAVLDAIVAQNDKQRFAVSDDGLRIRANQGHSFPVDLDLAPLTPPEFLYHGTATRFLESIREQGLRPGSRQQVHLSSNEITATAVGQRHGKPVVLTVLAGHMFQDGFLFYRSANGVWLTDAVPAAYLRFPA</sequence>
<evidence type="ECO:0000256" key="4">
    <source>
        <dbReference type="ARBA" id="ARBA00025212"/>
    </source>
</evidence>
<dbReference type="STRING" id="1499966.U14_02434"/>
<dbReference type="GO" id="GO:0003950">
    <property type="term" value="F:NAD+ poly-ADP-ribosyltransferase activity"/>
    <property type="evidence" value="ECO:0007669"/>
    <property type="project" value="InterPro"/>
</dbReference>
<accession>A0A081BLC6</accession>
<name>A0A081BLC6_9BACT</name>
<comment type="similarity">
    <text evidence="1 5">Belongs to the KptA/TPT1 family.</text>
</comment>
<dbReference type="Proteomes" id="UP000030700">
    <property type="component" value="Unassembled WGS sequence"/>
</dbReference>
<dbReference type="GO" id="GO:0000215">
    <property type="term" value="F:tRNA 2'-phosphotransferase activity"/>
    <property type="evidence" value="ECO:0007669"/>
    <property type="project" value="TreeGrafter"/>
</dbReference>
<dbReference type="PANTHER" id="PTHR12684:SF2">
    <property type="entry name" value="TRNA 2'-PHOSPHOTRANSFERASE 1"/>
    <property type="match status" value="1"/>
</dbReference>
<protein>
    <recommendedName>
        <fullName evidence="5">Probable RNA 2'-phosphotransferase</fullName>
        <ecNumber evidence="5">2.7.1.-</ecNumber>
    </recommendedName>
</protein>
<dbReference type="Gene3D" id="1.10.10.970">
    <property type="entry name" value="RNA 2'-phosphotransferase, Tpt1/KptA family, N-terminal domain"/>
    <property type="match status" value="1"/>
</dbReference>
<dbReference type="InterPro" id="IPR042080">
    <property type="entry name" value="RNA_2'-PTrans_N"/>
</dbReference>
<dbReference type="Pfam" id="PF01885">
    <property type="entry name" value="PTS_2-RNA"/>
    <property type="match status" value="1"/>
</dbReference>
<dbReference type="EMBL" id="DF820457">
    <property type="protein sequence ID" value="GAK51192.1"/>
    <property type="molecule type" value="Genomic_DNA"/>
</dbReference>
<dbReference type="HAMAP" id="MF_00299">
    <property type="entry name" value="KptA"/>
    <property type="match status" value="1"/>
</dbReference>
<evidence type="ECO:0000256" key="1">
    <source>
        <dbReference type="ARBA" id="ARBA00009836"/>
    </source>
</evidence>
<dbReference type="EC" id="2.7.1.-" evidence="5"/>
<dbReference type="HOGENOM" id="CLU_052998_4_0_0"/>
<keyword evidence="2 5" id="KW-0808">Transferase</keyword>
<dbReference type="NCBIfam" id="NF002014">
    <property type="entry name" value="PRK00819.1-4"/>
    <property type="match status" value="1"/>
</dbReference>